<accession>A0ABV1KMW8</accession>
<dbReference type="GO" id="GO:0005524">
    <property type="term" value="F:ATP binding"/>
    <property type="evidence" value="ECO:0007669"/>
    <property type="project" value="UniProtKB-KW"/>
</dbReference>
<evidence type="ECO:0000256" key="6">
    <source>
        <dbReference type="ARBA" id="ARBA00022840"/>
    </source>
</evidence>
<comment type="caution">
    <text evidence="9">The sequence shown here is derived from an EMBL/GenBank/DDBJ whole genome shotgun (WGS) entry which is preliminary data.</text>
</comment>
<sequence>MAAQGRNEDIEQVVNDLSRMLRSSLRVDTELISIHEEIRTIRAFISILTICYGSRVKFDIIDDHISDNIQIPKLLIQPLIENAVKYSLGIVEVAVVSISLHETADELTIVIKDNGVGIPDEVLKDLSPGTEMNFLQDVLDIGEKGIGLKNVIARGRIYYGSRFAFDIHTAMNQGTEITMILPIKR</sequence>
<evidence type="ECO:0000256" key="5">
    <source>
        <dbReference type="ARBA" id="ARBA00022777"/>
    </source>
</evidence>
<proteinExistence type="predicted"/>
<protein>
    <recommendedName>
        <fullName evidence="2">histidine kinase</fullName>
        <ecNumber evidence="2">2.7.13.3</ecNumber>
    </recommendedName>
</protein>
<reference evidence="9 10" key="1">
    <citation type="journal article" date="2023" name="Genome Announc.">
        <title>Pan-Genome Analyses of the Genus Cohnella and Proposal of the Novel Species Cohnella silvisoli sp. nov., Isolated from Forest Soil.</title>
        <authorList>
            <person name="Wang C."/>
            <person name="Mao L."/>
            <person name="Bao G."/>
            <person name="Zhu H."/>
        </authorList>
    </citation>
    <scope>NUCLEOTIDE SEQUENCE [LARGE SCALE GENOMIC DNA]</scope>
    <source>
        <strain evidence="9 10">NL03-T5-1</strain>
    </source>
</reference>
<keyword evidence="3" id="KW-0808">Transferase</keyword>
<dbReference type="PRINTS" id="PR00344">
    <property type="entry name" value="BCTRLSENSOR"/>
</dbReference>
<dbReference type="EMBL" id="JASKHM010000001">
    <property type="protein sequence ID" value="MEQ4480956.1"/>
    <property type="molecule type" value="Genomic_DNA"/>
</dbReference>
<dbReference type="PROSITE" id="PS50109">
    <property type="entry name" value="HIS_KIN"/>
    <property type="match status" value="1"/>
</dbReference>
<keyword evidence="10" id="KW-1185">Reference proteome</keyword>
<evidence type="ECO:0000313" key="10">
    <source>
        <dbReference type="Proteomes" id="UP001493487"/>
    </source>
</evidence>
<dbReference type="InterPro" id="IPR004358">
    <property type="entry name" value="Sig_transdc_His_kin-like_C"/>
</dbReference>
<name>A0ABV1KMW8_9BACL</name>
<dbReference type="EC" id="2.7.13.3" evidence="2"/>
<dbReference type="InterPro" id="IPR003594">
    <property type="entry name" value="HATPase_dom"/>
</dbReference>
<dbReference type="InterPro" id="IPR010559">
    <property type="entry name" value="Sig_transdc_His_kin_internal"/>
</dbReference>
<keyword evidence="7" id="KW-0902">Two-component regulatory system</keyword>
<dbReference type="Gene3D" id="3.30.565.10">
    <property type="entry name" value="Histidine kinase-like ATPase, C-terminal domain"/>
    <property type="match status" value="1"/>
</dbReference>
<evidence type="ECO:0000259" key="8">
    <source>
        <dbReference type="PROSITE" id="PS50109"/>
    </source>
</evidence>
<dbReference type="PANTHER" id="PTHR34220">
    <property type="entry name" value="SENSOR HISTIDINE KINASE YPDA"/>
    <property type="match status" value="1"/>
</dbReference>
<dbReference type="PANTHER" id="PTHR34220:SF7">
    <property type="entry name" value="SENSOR HISTIDINE KINASE YPDA"/>
    <property type="match status" value="1"/>
</dbReference>
<dbReference type="InterPro" id="IPR005467">
    <property type="entry name" value="His_kinase_dom"/>
</dbReference>
<gene>
    <name evidence="9" type="ORF">QJS35_00965</name>
</gene>
<comment type="catalytic activity">
    <reaction evidence="1">
        <text>ATP + protein L-histidine = ADP + protein N-phospho-L-histidine.</text>
        <dbReference type="EC" id="2.7.13.3"/>
    </reaction>
</comment>
<evidence type="ECO:0000256" key="3">
    <source>
        <dbReference type="ARBA" id="ARBA00022679"/>
    </source>
</evidence>
<evidence type="ECO:0000313" key="9">
    <source>
        <dbReference type="EMBL" id="MEQ4480956.1"/>
    </source>
</evidence>
<evidence type="ECO:0000256" key="4">
    <source>
        <dbReference type="ARBA" id="ARBA00022741"/>
    </source>
</evidence>
<dbReference type="Proteomes" id="UP001493487">
    <property type="component" value="Unassembled WGS sequence"/>
</dbReference>
<evidence type="ECO:0000256" key="2">
    <source>
        <dbReference type="ARBA" id="ARBA00012438"/>
    </source>
</evidence>
<evidence type="ECO:0000256" key="1">
    <source>
        <dbReference type="ARBA" id="ARBA00000085"/>
    </source>
</evidence>
<dbReference type="SMART" id="SM00387">
    <property type="entry name" value="HATPase_c"/>
    <property type="match status" value="1"/>
</dbReference>
<dbReference type="Pfam" id="PF02518">
    <property type="entry name" value="HATPase_c"/>
    <property type="match status" value="1"/>
</dbReference>
<keyword evidence="6 9" id="KW-0067">ATP-binding</keyword>
<feature type="domain" description="Histidine kinase" evidence="8">
    <location>
        <begin position="1"/>
        <end position="185"/>
    </location>
</feature>
<dbReference type="InterPro" id="IPR036890">
    <property type="entry name" value="HATPase_C_sf"/>
</dbReference>
<evidence type="ECO:0000256" key="7">
    <source>
        <dbReference type="ARBA" id="ARBA00023012"/>
    </source>
</evidence>
<dbReference type="InterPro" id="IPR050640">
    <property type="entry name" value="Bact_2-comp_sensor_kinase"/>
</dbReference>
<dbReference type="Pfam" id="PF06580">
    <property type="entry name" value="His_kinase"/>
    <property type="match status" value="1"/>
</dbReference>
<dbReference type="SUPFAM" id="SSF55874">
    <property type="entry name" value="ATPase domain of HSP90 chaperone/DNA topoisomerase II/histidine kinase"/>
    <property type="match status" value="1"/>
</dbReference>
<keyword evidence="5" id="KW-0418">Kinase</keyword>
<organism evidence="9 10">
    <name type="scientific">Cohnella silvisoli</name>
    <dbReference type="NCBI Taxonomy" id="2873699"/>
    <lineage>
        <taxon>Bacteria</taxon>
        <taxon>Bacillati</taxon>
        <taxon>Bacillota</taxon>
        <taxon>Bacilli</taxon>
        <taxon>Bacillales</taxon>
        <taxon>Paenibacillaceae</taxon>
        <taxon>Cohnella</taxon>
    </lineage>
</organism>
<keyword evidence="4" id="KW-0547">Nucleotide-binding</keyword>